<keyword evidence="4" id="KW-1185">Reference proteome</keyword>
<dbReference type="AlphaFoldDB" id="B7QKG6"/>
<gene>
    <name evidence="2" type="ORF">IscW_ISCW023644</name>
</gene>
<evidence type="ECO:0000256" key="1">
    <source>
        <dbReference type="SAM" id="MobiDB-lite"/>
    </source>
</evidence>
<evidence type="ECO:0000313" key="3">
    <source>
        <dbReference type="EnsemblMetazoa" id="ISCW023644-PA"/>
    </source>
</evidence>
<dbReference type="VEuPathDB" id="VectorBase:ISCW023644"/>
<dbReference type="Proteomes" id="UP000001555">
    <property type="component" value="Unassembled WGS sequence"/>
</dbReference>
<dbReference type="PaxDb" id="6945-B7QKG6"/>
<accession>B7QKG6</accession>
<dbReference type="EnsemblMetazoa" id="ISCW023644-RA">
    <property type="protein sequence ID" value="ISCW023644-PA"/>
    <property type="gene ID" value="ISCW023644"/>
</dbReference>
<sequence>MSGLDVSKQPRPAEKGNGVPRWRFHLVASSTIRGRVGFANPIRRRRQARNPVGLIAMLPVTPSERALGPGCVLPLGQGRAPNPRRALAAAADSCSAPGAPPRSTGDAGSDSGCFGSGLVRSFAELLRKQAAKADGFETARVLG</sequence>
<protein>
    <submittedName>
        <fullName evidence="2 3">Uncharacterized protein</fullName>
    </submittedName>
</protein>
<dbReference type="VEuPathDB" id="VectorBase:ISCI023644"/>
<feature type="region of interest" description="Disordered" evidence="1">
    <location>
        <begin position="79"/>
        <end position="110"/>
    </location>
</feature>
<evidence type="ECO:0000313" key="4">
    <source>
        <dbReference type="Proteomes" id="UP000001555"/>
    </source>
</evidence>
<evidence type="ECO:0000313" key="2">
    <source>
        <dbReference type="EMBL" id="EEC19338.1"/>
    </source>
</evidence>
<feature type="compositionally biased region" description="Low complexity" evidence="1">
    <location>
        <begin position="79"/>
        <end position="97"/>
    </location>
</feature>
<dbReference type="HOGENOM" id="CLU_1808346_0_0_1"/>
<dbReference type="EMBL" id="ABJB010354320">
    <property type="status" value="NOT_ANNOTATED_CDS"/>
    <property type="molecule type" value="Genomic_DNA"/>
</dbReference>
<dbReference type="InParanoid" id="B7QKG6"/>
<organism>
    <name type="scientific">Ixodes scapularis</name>
    <name type="common">Black-legged tick</name>
    <name type="synonym">Deer tick</name>
    <dbReference type="NCBI Taxonomy" id="6945"/>
    <lineage>
        <taxon>Eukaryota</taxon>
        <taxon>Metazoa</taxon>
        <taxon>Ecdysozoa</taxon>
        <taxon>Arthropoda</taxon>
        <taxon>Chelicerata</taxon>
        <taxon>Arachnida</taxon>
        <taxon>Acari</taxon>
        <taxon>Parasitiformes</taxon>
        <taxon>Ixodida</taxon>
        <taxon>Ixodoidea</taxon>
        <taxon>Ixodidae</taxon>
        <taxon>Ixodinae</taxon>
        <taxon>Ixodes</taxon>
    </lineage>
</organism>
<name>B7QKG6_IXOSC</name>
<proteinExistence type="predicted"/>
<dbReference type="EMBL" id="DS959765">
    <property type="protein sequence ID" value="EEC19338.1"/>
    <property type="molecule type" value="Genomic_DNA"/>
</dbReference>
<reference evidence="2 4" key="1">
    <citation type="submission" date="2008-03" db="EMBL/GenBank/DDBJ databases">
        <title>Annotation of Ixodes scapularis.</title>
        <authorList>
            <consortium name="Ixodes scapularis Genome Project Consortium"/>
            <person name="Caler E."/>
            <person name="Hannick L.I."/>
            <person name="Bidwell S."/>
            <person name="Joardar V."/>
            <person name="Thiagarajan M."/>
            <person name="Amedeo P."/>
            <person name="Galinsky K.J."/>
            <person name="Schobel S."/>
            <person name="Inman J."/>
            <person name="Hostetler J."/>
            <person name="Miller J."/>
            <person name="Hammond M."/>
            <person name="Megy K."/>
            <person name="Lawson D."/>
            <person name="Kodira C."/>
            <person name="Sutton G."/>
            <person name="Meyer J."/>
            <person name="Hill C.A."/>
            <person name="Birren B."/>
            <person name="Nene V."/>
            <person name="Collins F."/>
            <person name="Alarcon-Chaidez F."/>
            <person name="Wikel S."/>
            <person name="Strausberg R."/>
        </authorList>
    </citation>
    <scope>NUCLEOTIDE SEQUENCE [LARGE SCALE GENOMIC DNA]</scope>
    <source>
        <strain evidence="4">Wikel</strain>
        <strain evidence="2">Wikel colony</strain>
    </source>
</reference>
<reference evidence="3" key="2">
    <citation type="submission" date="2020-05" db="UniProtKB">
        <authorList>
            <consortium name="EnsemblMetazoa"/>
        </authorList>
    </citation>
    <scope>IDENTIFICATION</scope>
    <source>
        <strain evidence="3">wikel</strain>
    </source>
</reference>